<evidence type="ECO:0000256" key="1">
    <source>
        <dbReference type="SAM" id="Phobius"/>
    </source>
</evidence>
<proteinExistence type="predicted"/>
<dbReference type="RefSeq" id="XP_004335311.1">
    <property type="nucleotide sequence ID" value="XM_004335263.1"/>
</dbReference>
<dbReference type="Proteomes" id="UP000011083">
    <property type="component" value="Unassembled WGS sequence"/>
</dbReference>
<protein>
    <submittedName>
        <fullName evidence="2">Uncharacterized protein</fullName>
    </submittedName>
</protein>
<evidence type="ECO:0000313" key="2">
    <source>
        <dbReference type="EMBL" id="ELR13298.1"/>
    </source>
</evidence>
<keyword evidence="1" id="KW-0812">Transmembrane</keyword>
<dbReference type="VEuPathDB" id="AmoebaDB:ACA1_238110"/>
<feature type="transmembrane region" description="Helical" evidence="1">
    <location>
        <begin position="21"/>
        <end position="41"/>
    </location>
</feature>
<evidence type="ECO:0000313" key="3">
    <source>
        <dbReference type="Proteomes" id="UP000011083"/>
    </source>
</evidence>
<name>L8GKN7_ACACF</name>
<reference evidence="2 3" key="1">
    <citation type="journal article" date="2013" name="Genome Biol.">
        <title>Genome of Acanthamoeba castellanii highlights extensive lateral gene transfer and early evolution of tyrosine kinase signaling.</title>
        <authorList>
            <person name="Clarke M."/>
            <person name="Lohan A.J."/>
            <person name="Liu B."/>
            <person name="Lagkouvardos I."/>
            <person name="Roy S."/>
            <person name="Zafar N."/>
            <person name="Bertelli C."/>
            <person name="Schilde C."/>
            <person name="Kianianmomeni A."/>
            <person name="Burglin T.R."/>
            <person name="Frech C."/>
            <person name="Turcotte B."/>
            <person name="Kopec K.O."/>
            <person name="Synnott J.M."/>
            <person name="Choo C."/>
            <person name="Paponov I."/>
            <person name="Finkler A."/>
            <person name="Soon Heng Tan C."/>
            <person name="Hutchins A.P."/>
            <person name="Weinmeier T."/>
            <person name="Rattei T."/>
            <person name="Chu J.S."/>
            <person name="Gimenez G."/>
            <person name="Irimia M."/>
            <person name="Rigden D.J."/>
            <person name="Fitzpatrick D.A."/>
            <person name="Lorenzo-Morales J."/>
            <person name="Bateman A."/>
            <person name="Chiu C.H."/>
            <person name="Tang P."/>
            <person name="Hegemann P."/>
            <person name="Fromm H."/>
            <person name="Raoult D."/>
            <person name="Greub G."/>
            <person name="Miranda-Saavedra D."/>
            <person name="Chen N."/>
            <person name="Nash P."/>
            <person name="Ginger M.L."/>
            <person name="Horn M."/>
            <person name="Schaap P."/>
            <person name="Caler L."/>
            <person name="Loftus B."/>
        </authorList>
    </citation>
    <scope>NUCLEOTIDE SEQUENCE [LARGE SCALE GENOMIC DNA]</scope>
    <source>
        <strain evidence="2 3">Neff</strain>
    </source>
</reference>
<keyword evidence="1" id="KW-0472">Membrane</keyword>
<organism evidence="2 3">
    <name type="scientific">Acanthamoeba castellanii (strain ATCC 30010 / Neff)</name>
    <dbReference type="NCBI Taxonomy" id="1257118"/>
    <lineage>
        <taxon>Eukaryota</taxon>
        <taxon>Amoebozoa</taxon>
        <taxon>Discosea</taxon>
        <taxon>Longamoebia</taxon>
        <taxon>Centramoebida</taxon>
        <taxon>Acanthamoebidae</taxon>
        <taxon>Acanthamoeba</taxon>
    </lineage>
</organism>
<dbReference type="AlphaFoldDB" id="L8GKN7"/>
<keyword evidence="3" id="KW-1185">Reference proteome</keyword>
<dbReference type="KEGG" id="acan:ACA1_238110"/>
<feature type="non-terminal residue" evidence="2">
    <location>
        <position position="155"/>
    </location>
</feature>
<accession>L8GKN7</accession>
<keyword evidence="1" id="KW-1133">Transmembrane helix</keyword>
<sequence>RERVVSVYEEVRERRSHDRRLLARNLLIAVNACSSIVLMVAMVQLGWRDSSEWRNNESTRAIKIVLSSSTAVLVLQILDLYRAKVLDKTQEIKTARKPWVKRKLHIFNPMWLVVWKNSSLRWKVFLSALLAHCSIGHHRSRGVMLCWRPSVPVLV</sequence>
<gene>
    <name evidence="2" type="ORF">ACA1_238110</name>
</gene>
<dbReference type="EMBL" id="KB008093">
    <property type="protein sequence ID" value="ELR13298.1"/>
    <property type="molecule type" value="Genomic_DNA"/>
</dbReference>
<dbReference type="GeneID" id="14913996"/>